<feature type="region of interest" description="Disordered" evidence="1">
    <location>
        <begin position="5871"/>
        <end position="5937"/>
    </location>
</feature>
<feature type="compositionally biased region" description="Low complexity" evidence="1">
    <location>
        <begin position="265"/>
        <end position="279"/>
    </location>
</feature>
<feature type="region of interest" description="Disordered" evidence="1">
    <location>
        <begin position="4504"/>
        <end position="4531"/>
    </location>
</feature>
<feature type="region of interest" description="Disordered" evidence="1">
    <location>
        <begin position="3165"/>
        <end position="3262"/>
    </location>
</feature>
<feature type="region of interest" description="Disordered" evidence="1">
    <location>
        <begin position="3489"/>
        <end position="3509"/>
    </location>
</feature>
<evidence type="ECO:0000313" key="2">
    <source>
        <dbReference type="EMBL" id="BBY46772.1"/>
    </source>
</evidence>
<feature type="compositionally biased region" description="Basic and acidic residues" evidence="1">
    <location>
        <begin position="2867"/>
        <end position="2887"/>
    </location>
</feature>
<dbReference type="Proteomes" id="UP000467428">
    <property type="component" value="Plasmid pJCM18538"/>
</dbReference>
<feature type="compositionally biased region" description="Gly residues" evidence="1">
    <location>
        <begin position="5911"/>
        <end position="5920"/>
    </location>
</feature>
<feature type="compositionally biased region" description="Low complexity" evidence="1">
    <location>
        <begin position="2164"/>
        <end position="2177"/>
    </location>
</feature>
<feature type="compositionally biased region" description="Basic and acidic residues" evidence="1">
    <location>
        <begin position="3566"/>
        <end position="3576"/>
    </location>
</feature>
<feature type="compositionally biased region" description="Gly residues" evidence="1">
    <location>
        <begin position="356"/>
        <end position="369"/>
    </location>
</feature>
<feature type="compositionally biased region" description="Polar residues" evidence="1">
    <location>
        <begin position="3688"/>
        <end position="3697"/>
    </location>
</feature>
<feature type="compositionally biased region" description="Low complexity" evidence="1">
    <location>
        <begin position="468"/>
        <end position="489"/>
    </location>
</feature>
<feature type="compositionally biased region" description="Low complexity" evidence="1">
    <location>
        <begin position="648"/>
        <end position="658"/>
    </location>
</feature>
<feature type="region of interest" description="Disordered" evidence="1">
    <location>
        <begin position="3674"/>
        <end position="3768"/>
    </location>
</feature>
<dbReference type="EMBL" id="AP022592">
    <property type="protein sequence ID" value="BBY46772.1"/>
    <property type="molecule type" value="Genomic_DNA"/>
</dbReference>
<feature type="region of interest" description="Disordered" evidence="1">
    <location>
        <begin position="1285"/>
        <end position="1319"/>
    </location>
</feature>
<protein>
    <submittedName>
        <fullName evidence="2">Uncharacterized protein</fullName>
    </submittedName>
</protein>
<sequence length="6639" mass="694232">MAVVRQIAVAAARRLAAALAEAASVVGVKALARRVGVEVAQETGFALAQELVVEGIMAAEGHGHLSVRQIFTAGGQGAGGGAGGGVAHGPLRHLVGDPSSKGGHVLKGVFTDYGVGVVGGVTGSGGQDLSAVSVLGGAGTGVVTGAIPGAGGHTPPPVSVGDVEVNAAAAPGVGPDGGPGGDPVVPGVGGGDPVAVPPPGTGSGSDSAADSDSGTDSDAESVVDSLFDADGRSEAGSVSEFGDSDPIPVGAGPVLVATGGGPTAGKGPDIRSGSDSGSDPGNGIGAGRGVGADPGGGVAGDTGSPAVGGGAVSGVPGAETPAVGSVGAQAFSGVHGVAGSTPGGGTGEGTARTATGTGGGSGRLAGGGAPDPTRGVTPSSPSQPSGLSSGAAVSGSGERTVGGGRPDSIKGVASGPVSPTTTRTASSPSLSVASGSGRDPDPGVGGTARVSGSDRLGPTSAGPVSMESAPAAAVSASTASAAGPGSGTVRAEAFPSSTADPITRRGIGDPPSGAGESAVDLGSPRVPDESSTAGMVTPSTPYDLWNGLDQTHADLILVSVRSRVANSWGADYVGTGNDEAAAAFRDEVKRAYGRLDERVRARTVSAVADALHGLIVSGSPLIGLPGGARSEPVIKPVEAGRSSDVGAVAEGASSAGSDIQDSLSAALPTRSPSPDESRPPAPGIAPVSRRSSTANEAGPEILPEGQKEASSTATSVMAPNDRVRQPSPDPRPDGPDAGADPPRPSPLSSEDRARTTPRDESAGPGPTSPTVQLPVERVTSVDVSGPSVEESSRSTSEGAESAQRHERTPEQLEPPAAEDGSPSPAEPPIGFLTAYFPHSLGQIAATEVGGVPDSIQRIRALATSLDAVIADDDLARVGEAMTHEFGSHFGEYGRRWTFAATNNADLAIDLTVRVEVGEPTERIKDEEKVFRSDLGARHTSGVSDAKRTNAGIHIPFRFDVITAPGIGFMSEVAASYRRSHNRTTDFVRGENRTLRGGARSDKVSGPARWHITVAPAAAAPLSEHVQATRAVTAVVHASVAMRGPHDYHTWRPARPDAPTVSVTREQADHIVTSRSFFVDAVTDVGDLYLARRQALPLATHAPKSPGREYLQQFSTQTGLQQQLPNMLEQEYISSRIVSSARQWTALKSSARLETLKPIGTVANQQLRADRNVTRAGGDDRSSGSTLTLSLGPQAGASFDGQFVGGRWMWFNGHRGGSSSDKLAVSNQNRRGFQVNHDRVLYEARMTVAEQWFDHQTSSWRVEGNTNVRITAVVSLSVHEAAEFGLPGAENSDGSPATGINKGPRRLPPPWLGGSRSGALNDVTLPADTQQRIMQDIRAQLEVIDQPGLLPALAGSDLGGGGQPISAFSPDQRLAAEQNLRNLTSLSSLAALQVRSIEFELPKSTAEQENSVSRNMSRIADATSLSPYKDVVRIVVTPRHSSPDPSSDPYIGFYHKLPLRSRPSKTTSITSGRSTFRGLGTWFEFRPRFGPISAGPSADLSFMHEHRKTWSSRVTYKLDALRIGDPQLDLFRGEVSFTVTVAVERRGHDWSNMYRATANRMITGVTPPDSSRTLRTSSSPEPITVPVIDAVSSALTDPELDNRDQPAHQPQPPSTPVPIPASAGFGRHQVVSNKGVRHDYPEATNKTVFHVAAPGAVLDSIKKLATQVAGADFVRDYDQRLATDFGPEYMDTGFTTRGWTRTYSNYYYGDINVSVRPRLTNPRPFKTLLAGGKSESMDYGGYAISIAQSGAATLSMDAGLNWRGGQSVNYPTLRFGAGGGQMTSLSTSVTLSGATQFDRVASTSLPSVLVQYDLVWDVAVQRGTSTTADRWDRFRTAMGAPQAPVHAAEGILIENGAYRSVPESDARDEGLLQKIDELNATNVDRLEKLGVEVPAAPPVLSTNPPRFFPPVTLRGGSSSSLGLGDVSRAPDLTGMVDDLIAELGPAADTLFPERNDSRENRGRLHEFLTPLSVASLIENAIDSGAPVKLHYYAPATVHPFNPTPTIKPAFAHLKLELGTAEFVDAVADGGELEITTDASVTHAQTRNTSSTRILRARPGHGTNFTNIGELNPIITTISVANQSWHNDAAHQGSTIARASTAGVAQGNYAKFDVPIRRAVLTVELPGRDIPITVVWPKQSAVGAPPHQLPKLGIEVVASPLRLDDGGPAPSRGRGPRVPDASPHSSQPQTSPNVAEHVKQFLSDGMALPAQSHLEGLVGTEGIHHQLTLMAAATGKSMTLEDRHNARAFSTNNLVRTWSRIAAVDPDGQEAPVAGIQIYTSFRKPTVVSTANDVGLELDDPMGLYAPKKPRATAQRQVTAGQNTALGEWLGTTHTTGAVRSTFQANARALFGTQRQQSEQASGSLLHMLKPYGATVLVQMDLHVLMVSGDKVSEMIVPKGTFLRMTPDIAFEFMGYRAPPPGDRQPVAELAEYRAAWAASYVAATARTDLALALERDLPHLDEKEEIERRLQLLDAHHAVLSAEQEVRRTRRVWMLAKERVDARFDGREPADIDSSDVVSRNDREVAFTIGTASPSEDSEGGAVEQGRGVDPDAVAAALETVGTLSGSDLSGSGTDSVDSERSESVDAQSGSRDAERSRLVVEPAASSAVSAAHTRGDGEPVGERDGVEGVFTIGTASPSEGSEAGAADRGRDVDLDAVAAALETVAESGDGVGGETSTPATAGDGVRPSSTVVGAHVEGGASGEPPVRAAEAETVGTLSGSDLSGSGTGSVDSERSESVDAQSGSRDAERSRLVVEPAASSAVSAAHTRGDEEPVGERDGVEGVFTIGTASPSEGSEAGAADRGRDVDLDAVAAALETVAESGDGVGGEDDERSDGRVSAPPGTPMEDLRTNSPSPVPSAFSAADGYSRTDSDDESARRALDDARLPIERGASSEPSVLAGDAGIAAESADGGSGEGGLVAAAEPERPDADHSAPDSRHGRRSGSVVETTRASDLSAVRTPLDGDSLSEAHGIEGGDVGGDRPVDEGAVSRGRSRPLDRRRVVRFASDDSVVSESPRGEGGGADGDGRGLGEGSGDEVFSVGFGEGVKGLGGPRERIREAAAAVVARVVAGEAVVVRVQGGGNGWWGSAGRADEVGQRRAEVTRAALRREVNRQLAELPVRPGRVSPVVFEVASSRGRALPVGVAESGDGDVDAAARRVVQIRIGPRSQSSTEAAHFVPGSGWRSRPSGSLIRRDPTFGRGIDLPGGREPAGDEPGEMPERAGGGRGEPLVSDRDGRDSRDAAELDVSRQATGAMAATTPAASGSGDLHLRFDRGVESVEVHANSDVAAIVAGVVATAERVHRAGRGGLILRAEGGGNGGLFSQGADVVGLRRARAALDAVGSRIADALRAKGIPEDFVTVADPTSRGRALAAGVAGSVEQVRRTVVLRVEIDPQMSTGERDRLVEAVRRASGVAEMNAELVVEADMRLQPEQWLLDIDERAKLIAALYRDDVDVLIRAQFALAHARRVPAVAAAQERLESLRSTFQRRWEPTASPTSGSVTAGSLKAESVPTAAEQARAQDKTRTWLAGVVQDGVESDVDIAVPSGGELPDDPASAEFSVASGEGVEGHDEQRGRPDPAVAYRTVAPDLAGLVKRTPMRGDADHPQNRPFTAFLRTADGELSPPLAERVPAPASSAALGRLGDVVFDQQRGDDSDSRSSDDESDIDSLETLVYSSDGGVAGPVGAGGQATSVESTGSRRAADDTGLAHDVEALRTPPTDASVPAGPSSRRSAVQLEEQAPVGGQSDLSALPTPGESRQPVSGVRSHRDHLEAELESVLPPYAGNARDCVLRLDMLRAHFAGSSAGSPNVRPRTGARDDWAVGLKRDQDVLAAGLGGDWQPVDHTLRTVTDQLRTLGDGAMAFILTSPGTSARARHAVAIRNVGGELLWIETQNRTGSRVVPVSEMPLVHTTDARAIVIGPAGEPVPLTLSTTATPGSTVNALLDPAPTLKYQRGGIEIESGFALDVSDSTVLRNASAIIAESPYFKIVIDVVTGADGKVWKILELVSVPAAMRTGEEPGQGGAVGADEAFDHIRAAVNRLRAADPHTRLGDIFPASQPVRVNPDFADWKVIGEVFPRLMNTHYSAGIPMAGMHEFMKFVANRTFAGPNSPPAHHLRSALRFGDEVAATFAGVPNDRSVAVRLDALAAHDYEIAELRGFAAGVYTQLAAFLDHALAPDQTLAKNRTLVIMRTALGAMRAALPEAVKGWLDTNAEVVEELLHDRFAIDNGEITESAQITFGSLLDVPRDGKKQGVTAGLYLANATRSPHQTVPISQSHALLVKKDFDAMDGDLTVVELRAHGKRHIQDTHDIQGFYDEIGRVVRDIDSRMRDGAVRVPFAEGAKTVDPEEMPALTRYAVYVAELAVRRRAAGLGAVAVRAEGGGNGGRLSRGADRVGRKRAAAVQAVVRRAVERELLQRGESIDLVKFTEPGSRGRAPVEDLRFATTESDRSPASVAAAHRTVVMRVDGDFRLGASAHKAGAEVEPPQRLSAEMLPSQWFSDGDSVRGLPVASSTSERRVVGSAGDERAGLESEGDVVVGGQAGGGSESVEAGLSGRSGSVGDSIGEVGVADVREALPVSGLSVGEVKGWIGDVNHDGDASVVPVGDRLTNCGPTTWAVFDRLSGIPGFGRAHRSRMGAVDVGAATGLPLQDSDPHGIAELLRGGGAGAHTVVVVRFGNGVAHSFNALFDGENTWAIDGQHGTVTAWPPGLGSAENPVTSWWVGTPAARSVDADGPVRDGGTGLGSTVVSGLGGEGHDGQRGRPDPAVAYRTVAPDLAGLVTRKPMRWDADHPQYRPFTAFPRTADGELSQEAIDDYVQGSSAWVRDTYSQVLQETAVVVEGVDDEQLERLLAEDEGVGAKYPELRTYLSRPDKQTRVDRNPGWVVQDVRHEGVDVRYHITGTDPADSRRDMVLRALTVLREGGFDLPETLDVRLPRYHRKLVVSADADGRLRIKVDPGTAILDGVAGVFTAPGELLLTTLADSPTDDTGGHSVADVMEDTALVDVLHEMMHWLHFQQHRQRFVDLALTKLVDTADMPRVTEVSSYVGLAPFEFVAEYGVGRLLHRSYDDPVLKARLEELYVALGGPLPQDGARPVSPPTMTTDRLNSLVAAVKQRSRAVSFSDAEIEDAEQRLPVFDRWRRVEDRAALIADALTGGSSPDHAWDAFAVRSPRRAGEILDTMKSKVPSLQGGVKEAFAALSDRQRTGSTMHVVLAMVIHIRNSLPDVESDDDGVAPLGFATGQDVNPLRDDDSDDDSVAPLEFVTAHIETPTAHAELVPPDSGRRGLGKVSGDEVFSVGFEEGGKSLGGREEGIREAAAAVVARVVAGEAVVVRVQGGGNGWWGSAGRANEVGHRRAEVTRAALRREVVRQLAELPVRSGRVLPVDAVVFEVASSRGRALPVGVAETGDEDVDAAARRVVQIRIGFRSQSSTEAAHYVPGSRWQARPSGSAVRRDPTFGQGIEVPGRGEPAGEESGGMSVGPDLGDQIEDPLPSGGARMGTGDTAATITASDSGSAAPTEASPVRATPPVAHRHVADLRGADAGSERERTVDSPRTGFDVEDLEQAVIGSPNDGSARQSGSDVGVSEAGSVAESPSGAAPDVSTPVEPPGSSKRSDSSSGRDVDSVGRRDSAGEQAGVPDVLDVEPTLTDLRERAAAVRRRRSGAEDSAVDEDRLGSDPFGFRDLAPAPEREHEQLARNEEALRGRHQDLSESVADGDNRKATQEVARAEHALALREEQVEADRGPADPAGLSGEQQAFERQRDRDEVAPAEHVRRAVERSWPPEWTPTVEESGFNVAGGAGPVLDVGAGADRLRWDEGVRGVVRARLTGEGLAHLARRVESAWAALGERELRANTKELSEMLYQQVLTGDHRTRLPGGARQKRAPARVEPAGVQEAAGGGGPQGRMWIDPPAGGGDAGGGEQLDRAGGSAGSSGAGVDGGGLERVQVKGDGWCLVRAVVASDPGWVEDSLGEAGWGGVDPVVALPQLVLDRLAQGVPLEALALYRRARARGERERLKRADLDGMRDFLRGRQQARGEPEWPLHLLDRDGLITMVLADLDNDLSLVEGEVAALRDAVRDWGSRWASEEGEAFAALVAWALGVRLVVLNGDGSERARLGPVHPGARVIRVFYDHERNHYDGSRPRQAAVDGPAVGVWRESYRRFGGADDGGAGSAMTGVVGDAAGWGPDVGLSSWPSTVVAQPGSYPQPSGGDGIDVVRPDRGAGAGGHGADASDVSGAAGSSAAGSSRVVPVGVQEGAGGGGQQDRMRIDPAGGAGDAGGGQRVDRRALAESDSQGFRLMEVDTLGNGEKGYVHLVVNRVTYSVPVDASYLGQELPVHVDEAGVTVFDAGGDTEILYYSVTDPPRRRVWWPSEVTAGVGGGRIEVRVGRYTHEVSVDATYTGRRVRMRVDKADVTVVDAETGEPIPHRSLVTSWIQKVKKDGYVQVQRGDLKQNVWLSTRYAGQQVRVRVDGANIEVFADGARIRRKPLSVSARRPVVGAGGSGEGVGAGESAPAGQVGPVGGDAAGGVRMWGCCRGRRRWWRSRARTRSRVGGAGSTSCGPIGVRVPAVTARTRRVCRGRRDRRRRGRRGWCRWGCRRARVVGGNRAGCGSTRRVAPVMPGAVSGSTAVRWPRATARVSS</sequence>
<reference evidence="2 3" key="1">
    <citation type="journal article" date="2019" name="Emerg. Microbes Infect.">
        <title>Comprehensive subspecies identification of 175 nontuberculous mycobacteria species based on 7547 genomic profiles.</title>
        <authorList>
            <person name="Matsumoto Y."/>
            <person name="Kinjo T."/>
            <person name="Motooka D."/>
            <person name="Nabeya D."/>
            <person name="Jung N."/>
            <person name="Uechi K."/>
            <person name="Horii T."/>
            <person name="Iida T."/>
            <person name="Fujita J."/>
            <person name="Nakamura S."/>
        </authorList>
    </citation>
    <scope>NUCLEOTIDE SEQUENCE [LARGE SCALE GENOMIC DNA]</scope>
    <source>
        <strain evidence="2 3">JCM 18538</strain>
        <plasmid evidence="2">pJCM18538</plasmid>
    </source>
</reference>
<feature type="compositionally biased region" description="Gly residues" evidence="1">
    <location>
        <begin position="3678"/>
        <end position="3687"/>
    </location>
</feature>
<feature type="compositionally biased region" description="Polar residues" evidence="1">
    <location>
        <begin position="2181"/>
        <end position="2191"/>
    </location>
</feature>
<feature type="region of interest" description="Disordered" evidence="1">
    <location>
        <begin position="2159"/>
        <end position="2191"/>
    </location>
</feature>
<feature type="compositionally biased region" description="Polar residues" evidence="1">
    <location>
        <begin position="529"/>
        <end position="538"/>
    </location>
</feature>
<feature type="region of interest" description="Disordered" evidence="1">
    <location>
        <begin position="2630"/>
        <end position="2649"/>
    </location>
</feature>
<feature type="compositionally biased region" description="Low complexity" evidence="1">
    <location>
        <begin position="378"/>
        <end position="397"/>
    </location>
</feature>
<feature type="compositionally biased region" description="Basic and acidic residues" evidence="1">
    <location>
        <begin position="3649"/>
        <end position="3660"/>
    </location>
</feature>
<evidence type="ECO:0000256" key="1">
    <source>
        <dbReference type="SAM" id="MobiDB-lite"/>
    </source>
</evidence>
<feature type="compositionally biased region" description="Polar residues" evidence="1">
    <location>
        <begin position="5570"/>
        <end position="5579"/>
    </location>
</feature>
<feature type="compositionally biased region" description="Gly residues" evidence="1">
    <location>
        <begin position="6271"/>
        <end position="6280"/>
    </location>
</feature>
<evidence type="ECO:0000313" key="3">
    <source>
        <dbReference type="Proteomes" id="UP000467428"/>
    </source>
</evidence>
<feature type="compositionally biased region" description="Basic and acidic residues" evidence="1">
    <location>
        <begin position="5532"/>
        <end position="5550"/>
    </location>
</feature>
<feature type="region of interest" description="Disordered" evidence="1">
    <location>
        <begin position="3647"/>
        <end position="3666"/>
    </location>
</feature>
<feature type="compositionally biased region" description="Pro residues" evidence="1">
    <location>
        <begin position="1608"/>
        <end position="1618"/>
    </location>
</feature>
<keyword evidence="3" id="KW-1185">Reference proteome</keyword>
<feature type="compositionally biased region" description="Gly residues" evidence="1">
    <location>
        <begin position="6497"/>
        <end position="6507"/>
    </location>
</feature>
<feature type="compositionally biased region" description="Low complexity" evidence="1">
    <location>
        <begin position="2898"/>
        <end position="2910"/>
    </location>
</feature>
<keyword evidence="2" id="KW-0614">Plasmid</keyword>
<geneLocation type="plasmid" evidence="2">
    <name>pJCM18538</name>
</geneLocation>
<name>A0A7I7RQB9_9MYCO</name>
<feature type="region of interest" description="Disordered" evidence="1">
    <location>
        <begin position="6497"/>
        <end position="6519"/>
    </location>
</feature>
<feature type="compositionally biased region" description="Gly residues" evidence="1">
    <location>
        <begin position="5927"/>
        <end position="5937"/>
    </location>
</feature>
<feature type="region of interest" description="Disordered" evidence="1">
    <location>
        <begin position="5435"/>
        <end position="5773"/>
    </location>
</feature>
<feature type="region of interest" description="Disordered" evidence="1">
    <location>
        <begin position="1562"/>
        <end position="1623"/>
    </location>
</feature>
<feature type="compositionally biased region" description="Basic and acidic residues" evidence="1">
    <location>
        <begin position="2923"/>
        <end position="2937"/>
    </location>
</feature>
<feature type="compositionally biased region" description="Basic and acidic residues" evidence="1">
    <location>
        <begin position="3699"/>
        <end position="3712"/>
    </location>
</feature>
<feature type="compositionally biased region" description="Polar residues" evidence="1">
    <location>
        <begin position="708"/>
        <end position="717"/>
    </location>
</feature>
<feature type="compositionally biased region" description="Low complexity" evidence="1">
    <location>
        <begin position="2789"/>
        <end position="2798"/>
    </location>
</feature>
<feature type="region of interest" description="Disordered" evidence="1">
    <location>
        <begin position="2526"/>
        <end position="2546"/>
    </location>
</feature>
<organism evidence="2 3">
    <name type="scientific">Mycolicibacterium arabiense</name>
    <dbReference type="NCBI Taxonomy" id="1286181"/>
    <lineage>
        <taxon>Bacteria</taxon>
        <taxon>Bacillati</taxon>
        <taxon>Actinomycetota</taxon>
        <taxon>Actinomycetes</taxon>
        <taxon>Mycobacteriales</taxon>
        <taxon>Mycobacteriaceae</taxon>
        <taxon>Mycolicibacterium</taxon>
    </lineage>
</organism>
<feature type="region of interest" description="Disordered" evidence="1">
    <location>
        <begin position="337"/>
        <end position="538"/>
    </location>
</feature>
<feature type="compositionally biased region" description="Polar residues" evidence="1">
    <location>
        <begin position="5502"/>
        <end position="5514"/>
    </location>
</feature>
<feature type="compositionally biased region" description="Basic and acidic residues" evidence="1">
    <location>
        <begin position="4514"/>
        <end position="4529"/>
    </location>
</feature>
<feature type="compositionally biased region" description="Gly residues" evidence="1">
    <location>
        <begin position="174"/>
        <end position="192"/>
    </location>
</feature>
<feature type="compositionally biased region" description="Gly residues" evidence="1">
    <location>
        <begin position="3017"/>
        <end position="3032"/>
    </location>
</feature>
<feature type="compositionally biased region" description="Basic and acidic residues" evidence="1">
    <location>
        <begin position="5611"/>
        <end position="5630"/>
    </location>
</feature>
<feature type="compositionally biased region" description="Low complexity" evidence="1">
    <location>
        <begin position="2635"/>
        <end position="2644"/>
    </location>
</feature>
<feature type="compositionally biased region" description="Low complexity" evidence="1">
    <location>
        <begin position="3178"/>
        <end position="3189"/>
    </location>
</feature>
<feature type="compositionally biased region" description="Low complexity" evidence="1">
    <location>
        <begin position="3250"/>
        <end position="3262"/>
    </location>
</feature>
<feature type="region of interest" description="Disordered" evidence="1">
    <location>
        <begin position="2663"/>
        <end position="3035"/>
    </location>
</feature>
<proteinExistence type="predicted"/>
<feature type="compositionally biased region" description="Polar residues" evidence="1">
    <location>
        <begin position="3493"/>
        <end position="3502"/>
    </location>
</feature>
<gene>
    <name evidence="2" type="ORF">MARA_02020</name>
</gene>
<feature type="compositionally biased region" description="Basic and acidic residues" evidence="1">
    <location>
        <begin position="749"/>
        <end position="761"/>
    </location>
</feature>
<feature type="region of interest" description="Disordered" evidence="1">
    <location>
        <begin position="168"/>
        <end position="313"/>
    </location>
</feature>
<accession>A0A7I7RQB9</accession>
<feature type="compositionally biased region" description="Basic and acidic residues" evidence="1">
    <location>
        <begin position="2970"/>
        <end position="2984"/>
    </location>
</feature>
<feature type="compositionally biased region" description="Basic and acidic residues" evidence="1">
    <location>
        <begin position="5687"/>
        <end position="5708"/>
    </location>
</feature>
<feature type="compositionally biased region" description="Basic and acidic residues" evidence="1">
    <location>
        <begin position="2613"/>
        <end position="2625"/>
    </location>
</feature>
<feature type="compositionally biased region" description="Basic and acidic residues" evidence="1">
    <location>
        <begin position="3230"/>
        <end position="3246"/>
    </location>
</feature>
<feature type="compositionally biased region" description="Low complexity" evidence="1">
    <location>
        <begin position="416"/>
        <end position="437"/>
    </location>
</feature>
<feature type="compositionally biased region" description="Basic and acidic residues" evidence="1">
    <location>
        <begin position="5756"/>
        <end position="5773"/>
    </location>
</feature>
<dbReference type="KEGG" id="marz:MARA_02020"/>
<feature type="compositionally biased region" description="Basic and acidic residues" evidence="1">
    <location>
        <begin position="5715"/>
        <end position="5744"/>
    </location>
</feature>
<feature type="compositionally biased region" description="Low complexity" evidence="1">
    <location>
        <begin position="6228"/>
        <end position="6253"/>
    </location>
</feature>
<feature type="compositionally biased region" description="Polar residues" evidence="1">
    <location>
        <begin position="1567"/>
        <end position="1580"/>
    </location>
</feature>
<feature type="region of interest" description="Disordered" evidence="1">
    <location>
        <begin position="3543"/>
        <end position="3576"/>
    </location>
</feature>
<feature type="compositionally biased region" description="Low complexity" evidence="1">
    <location>
        <begin position="2560"/>
        <end position="2575"/>
    </location>
</feature>
<feature type="compositionally biased region" description="Low complexity" evidence="1">
    <location>
        <begin position="2714"/>
        <end position="2730"/>
    </location>
</feature>
<feature type="region of interest" description="Disordered" evidence="1">
    <location>
        <begin position="2560"/>
        <end position="2625"/>
    </location>
</feature>
<feature type="compositionally biased region" description="Basic and acidic residues" evidence="1">
    <location>
        <begin position="2767"/>
        <end position="2780"/>
    </location>
</feature>
<feature type="compositionally biased region" description="Gly residues" evidence="1">
    <location>
        <begin position="280"/>
        <end position="312"/>
    </location>
</feature>
<feature type="region of interest" description="Disordered" evidence="1">
    <location>
        <begin position="6197"/>
        <end position="6281"/>
    </location>
</feature>
<feature type="region of interest" description="Disordered" evidence="1">
    <location>
        <begin position="648"/>
        <end position="830"/>
    </location>
</feature>